<dbReference type="Gene3D" id="1.10.287.890">
    <property type="entry name" value="Crystal structure of tRNA isopentenylpyrophosphate transferase (bh2366) domain"/>
    <property type="match status" value="1"/>
</dbReference>
<accession>A0A1E3WBK3</accession>
<dbReference type="EMBL" id="LPWD01000156">
    <property type="protein sequence ID" value="ODS03166.1"/>
    <property type="molecule type" value="Genomic_DNA"/>
</dbReference>
<reference evidence="1 2" key="1">
    <citation type="journal article" date="2016" name="Environ. Microbiol.">
        <title>New Methyloceanibacter diversity from North Sea sediments includes methanotroph containing solely the soluble methane monooxygenase.</title>
        <authorList>
            <person name="Vekeman B."/>
            <person name="Kerckhof F.M."/>
            <person name="Cremers G."/>
            <person name="de Vos P."/>
            <person name="Vandamme P."/>
            <person name="Boon N."/>
            <person name="Op den Camp H.J."/>
            <person name="Heylen K."/>
        </authorList>
    </citation>
    <scope>NUCLEOTIDE SEQUENCE [LARGE SCALE GENOMIC DNA]</scope>
    <source>
        <strain evidence="1 2">R-67177</strain>
    </source>
</reference>
<gene>
    <name evidence="1" type="ORF">AUC71_11140</name>
</gene>
<keyword evidence="2" id="KW-1185">Reference proteome</keyword>
<protein>
    <recommendedName>
        <fullName evidence="3">tRNA dimethylallyltransferase</fullName>
    </recommendedName>
</protein>
<evidence type="ECO:0000313" key="2">
    <source>
        <dbReference type="Proteomes" id="UP000095042"/>
    </source>
</evidence>
<proteinExistence type="predicted"/>
<sequence length="87" mass="9617">MIEQGALEEVEALTALGLDGSLPLTRALGVRELAAHLAGALSLEEAATKAKTESRRYAKRQMTWAKRFMADWEWFPDADRAAETAVR</sequence>
<dbReference type="Pfam" id="PF01715">
    <property type="entry name" value="IPPT"/>
    <property type="match status" value="1"/>
</dbReference>
<name>A0A1E3WBK3_9HYPH</name>
<organism evidence="1 2">
    <name type="scientific">Methyloceanibacter marginalis</name>
    <dbReference type="NCBI Taxonomy" id="1774971"/>
    <lineage>
        <taxon>Bacteria</taxon>
        <taxon>Pseudomonadati</taxon>
        <taxon>Pseudomonadota</taxon>
        <taxon>Alphaproteobacteria</taxon>
        <taxon>Hyphomicrobiales</taxon>
        <taxon>Hyphomicrobiaceae</taxon>
        <taxon>Methyloceanibacter</taxon>
    </lineage>
</organism>
<dbReference type="Proteomes" id="UP000095042">
    <property type="component" value="Unassembled WGS sequence"/>
</dbReference>
<comment type="caution">
    <text evidence="1">The sequence shown here is derived from an EMBL/GenBank/DDBJ whole genome shotgun (WGS) entry which is preliminary data.</text>
</comment>
<evidence type="ECO:0008006" key="3">
    <source>
        <dbReference type="Google" id="ProtNLM"/>
    </source>
</evidence>
<dbReference type="AlphaFoldDB" id="A0A1E3WBK3"/>
<evidence type="ECO:0000313" key="1">
    <source>
        <dbReference type="EMBL" id="ODS03166.1"/>
    </source>
</evidence>